<dbReference type="RefSeq" id="WP_176267430.1">
    <property type="nucleotide sequence ID" value="NZ_JABWGV010000003.1"/>
</dbReference>
<dbReference type="Proteomes" id="UP000561438">
    <property type="component" value="Unassembled WGS sequence"/>
</dbReference>
<reference evidence="2 3" key="1">
    <citation type="submission" date="2020-06" db="EMBL/GenBank/DDBJ databases">
        <title>Altererythrobacter sp. HHU K3-1.</title>
        <authorList>
            <person name="Zhang D."/>
            <person name="Xue H."/>
        </authorList>
    </citation>
    <scope>NUCLEOTIDE SEQUENCE [LARGE SCALE GENOMIC DNA]</scope>
    <source>
        <strain evidence="2 3">HHU K3-1</strain>
    </source>
</reference>
<evidence type="ECO:0000256" key="1">
    <source>
        <dbReference type="SAM" id="MobiDB-lite"/>
    </source>
</evidence>
<dbReference type="AlphaFoldDB" id="A0A850GZN9"/>
<organism evidence="2 3">
    <name type="scientific">Qipengyuania atrilutea</name>
    <dbReference type="NCBI Taxonomy" id="2744473"/>
    <lineage>
        <taxon>Bacteria</taxon>
        <taxon>Pseudomonadati</taxon>
        <taxon>Pseudomonadota</taxon>
        <taxon>Alphaproteobacteria</taxon>
        <taxon>Sphingomonadales</taxon>
        <taxon>Erythrobacteraceae</taxon>
        <taxon>Qipengyuania</taxon>
    </lineage>
</organism>
<feature type="region of interest" description="Disordered" evidence="1">
    <location>
        <begin position="1"/>
        <end position="29"/>
    </location>
</feature>
<accession>A0A850GZN9</accession>
<keyword evidence="3" id="KW-1185">Reference proteome</keyword>
<dbReference type="EMBL" id="JABWGV010000003">
    <property type="protein sequence ID" value="NVD45101.1"/>
    <property type="molecule type" value="Genomic_DNA"/>
</dbReference>
<comment type="caution">
    <text evidence="2">The sequence shown here is derived from an EMBL/GenBank/DDBJ whole genome shotgun (WGS) entry which is preliminary data.</text>
</comment>
<evidence type="ECO:0008006" key="4">
    <source>
        <dbReference type="Google" id="ProtNLM"/>
    </source>
</evidence>
<gene>
    <name evidence="2" type="ORF">HUV48_08715</name>
</gene>
<protein>
    <recommendedName>
        <fullName evidence="4">TnsA endonuclease N-terminal domain-containing protein</fullName>
    </recommendedName>
</protein>
<sequence length="261" mass="29493">MKIKQKCPGRSDVVQPTLAPTPSGMYPPPARYVREPKPDKADVRIVRATDGGALRTFNGGLAHENGWLASKKAGRLLHYEGIAQRDFLVRAEVEPGVANMASEAVRFEFIGPNGKEIYTADVELTAPDGTITIVEIKRDRRDLSDPAYRDKLARVKQICDERGMRFRVIFEDQIWLSIVHRRNVTHFASRAFTTIRPEHRHRFEKHCSKTDGFTTFGDLADAIEPGNRRYAEAIVQALTVARKVEIDLSRPLFDTTEVTLH</sequence>
<evidence type="ECO:0000313" key="2">
    <source>
        <dbReference type="EMBL" id="NVD45101.1"/>
    </source>
</evidence>
<name>A0A850GZN9_9SPHN</name>
<proteinExistence type="predicted"/>
<evidence type="ECO:0000313" key="3">
    <source>
        <dbReference type="Proteomes" id="UP000561438"/>
    </source>
</evidence>